<evidence type="ECO:0000259" key="8">
    <source>
        <dbReference type="Pfam" id="PF00662"/>
    </source>
</evidence>
<dbReference type="InterPro" id="IPR018393">
    <property type="entry name" value="NADHpl_OxRdtase_5_subgr"/>
</dbReference>
<dbReference type="InterPro" id="IPR001516">
    <property type="entry name" value="Proton_antipo_N"/>
</dbReference>
<feature type="transmembrane region" description="Helical" evidence="6">
    <location>
        <begin position="117"/>
        <end position="137"/>
    </location>
</feature>
<dbReference type="Proteomes" id="UP000019494">
    <property type="component" value="Unassembled WGS sequence"/>
</dbReference>
<comment type="subcellular location">
    <subcellularLocation>
        <location evidence="1">Endomembrane system</location>
        <topology evidence="1">Multi-pass membrane protein</topology>
    </subcellularLocation>
    <subcellularLocation>
        <location evidence="5">Membrane</location>
        <topology evidence="5">Multi-pass membrane protein</topology>
    </subcellularLocation>
</comment>
<feature type="transmembrane region" description="Helical" evidence="6">
    <location>
        <begin position="492"/>
        <end position="514"/>
    </location>
</feature>
<feature type="domain" description="NADH-Ubiquinone oxidoreductase (complex I) chain 5 N-terminal" evidence="8">
    <location>
        <begin position="100"/>
        <end position="150"/>
    </location>
</feature>
<dbReference type="GO" id="GO:0008137">
    <property type="term" value="F:NADH dehydrogenase (ubiquinone) activity"/>
    <property type="evidence" value="ECO:0007669"/>
    <property type="project" value="InterPro"/>
</dbReference>
<proteinExistence type="predicted"/>
<dbReference type="AlphaFoldDB" id="W9GPZ8"/>
<dbReference type="PATRIC" id="fig|584657.3.peg.2130"/>
<dbReference type="GO" id="GO:0015990">
    <property type="term" value="P:electron transport coupled proton transport"/>
    <property type="evidence" value="ECO:0007669"/>
    <property type="project" value="TreeGrafter"/>
</dbReference>
<dbReference type="NCBIfam" id="TIGR01974">
    <property type="entry name" value="NDH_I_L"/>
    <property type="match status" value="1"/>
</dbReference>
<sequence length="659" mass="70252">MPTALPSLLSSAGTYAAGLATHDGEAHAATGFTSYAWLLVALPLVGTAILLIGGRRTDKWGALLATALSWAAFLVGLVIFFQMLGRDAGNRAQTVQLYEWVTGGSFQVQAGLLVDQLSMAFVLLITFVGSLIHVYSLGYMEHDPDKRRFFAYLNFFVASMLLLVLANSYLLLYVGWEGVGLASWLLIGFWNWNPAYATAANKAFFANRVGDFGLSVAMFIMFFHFGSVDFTTVNAGVAGLQGAHQGFMTAIGLMLLLAACGKSAQFPLQSWLGDAMAGPTPVSALIHAATMVTAGVYLVVRSHVIFEASPTAQLVVVIVGAITLLFGAIVGCAKDDIKKALAASTMSQIGYMMLAAGLGPIGYAFAIFHLLTHGFFKAGMFLGAGSVMHGMNDQVDMRRFGGLSGVMKITWITFGIGWLAILGVPPFAGFWSKDKIIEAAFVGEGWRPWVFGLAALIGAGITAFYMSRLFFMTFHGKRRWTDDVHPHESPSTMTVPMMVLAVGSALLGLVLGPTGAITSWLEPVSGAAAEHEPVLAVPVLMALTLLVVLAGAAFAWLRYWRDEVPLTAPAGNLLTQAARKDLYQDQVNEALLMRPGIHLTRSLVFADGEGVDGAAGGLAALVGGWSARMRKIQNGFARSYALTMLAGIVAILGALWVIQ</sequence>
<feature type="transmembrane region" description="Helical" evidence="6">
    <location>
        <begin position="449"/>
        <end position="471"/>
    </location>
</feature>
<feature type="transmembrane region" description="Helical" evidence="6">
    <location>
        <begin position="32"/>
        <end position="53"/>
    </location>
</feature>
<keyword evidence="4 6" id="KW-0472">Membrane</keyword>
<dbReference type="NCBIfam" id="NF005141">
    <property type="entry name" value="PRK06590.1"/>
    <property type="match status" value="1"/>
</dbReference>
<reference evidence="10" key="1">
    <citation type="submission" date="2013-08" db="EMBL/GenBank/DDBJ databases">
        <title>Intrasporangium oryzae NRRL B-24470.</title>
        <authorList>
            <person name="Liu H."/>
            <person name="Wang G."/>
        </authorList>
    </citation>
    <scope>NUCLEOTIDE SEQUENCE [LARGE SCALE GENOMIC DNA]</scope>
    <source>
        <strain evidence="10">Q5-1</strain>
    </source>
</reference>
<dbReference type="InterPro" id="IPR001750">
    <property type="entry name" value="ND/Mrp_TM"/>
</dbReference>
<dbReference type="PANTHER" id="PTHR42829">
    <property type="entry name" value="NADH-UBIQUINONE OXIDOREDUCTASE CHAIN 5"/>
    <property type="match status" value="1"/>
</dbReference>
<dbReference type="EMBL" id="AWQS01000074">
    <property type="protein sequence ID" value="EWT05959.1"/>
    <property type="molecule type" value="Genomic_DNA"/>
</dbReference>
<gene>
    <name evidence="9" type="ORF">N864_01260</name>
</gene>
<feature type="transmembrane region" description="Helical" evidence="6">
    <location>
        <begin position="312"/>
        <end position="333"/>
    </location>
</feature>
<evidence type="ECO:0000256" key="1">
    <source>
        <dbReference type="ARBA" id="ARBA00004127"/>
    </source>
</evidence>
<evidence type="ECO:0000256" key="5">
    <source>
        <dbReference type="RuleBase" id="RU000320"/>
    </source>
</evidence>
<dbReference type="GO" id="GO:0016020">
    <property type="term" value="C:membrane"/>
    <property type="evidence" value="ECO:0007669"/>
    <property type="project" value="UniProtKB-SubCell"/>
</dbReference>
<feature type="transmembrane region" description="Helical" evidence="6">
    <location>
        <begin position="60"/>
        <end position="81"/>
    </location>
</feature>
<comment type="caution">
    <text evidence="9">The sequence shown here is derived from an EMBL/GenBank/DDBJ whole genome shotgun (WGS) entry which is preliminary data.</text>
</comment>
<evidence type="ECO:0000259" key="7">
    <source>
        <dbReference type="Pfam" id="PF00361"/>
    </source>
</evidence>
<dbReference type="PANTHER" id="PTHR42829:SF2">
    <property type="entry name" value="NADH-UBIQUINONE OXIDOREDUCTASE CHAIN 5"/>
    <property type="match status" value="1"/>
</dbReference>
<feature type="transmembrane region" description="Helical" evidence="6">
    <location>
        <begin position="282"/>
        <end position="300"/>
    </location>
</feature>
<evidence type="ECO:0000256" key="6">
    <source>
        <dbReference type="SAM" id="Phobius"/>
    </source>
</evidence>
<dbReference type="GO" id="GO:0003954">
    <property type="term" value="F:NADH dehydrogenase activity"/>
    <property type="evidence" value="ECO:0007669"/>
    <property type="project" value="TreeGrafter"/>
</dbReference>
<feature type="transmembrane region" description="Helical" evidence="6">
    <location>
        <begin position="409"/>
        <end position="429"/>
    </location>
</feature>
<dbReference type="Gene3D" id="1.20.5.2700">
    <property type="match status" value="1"/>
</dbReference>
<name>W9GPZ8_9MICO</name>
<feature type="transmembrane region" description="Helical" evidence="6">
    <location>
        <begin position="204"/>
        <end position="223"/>
    </location>
</feature>
<dbReference type="OrthoDB" id="9811798at2"/>
<dbReference type="InterPro" id="IPR003945">
    <property type="entry name" value="NU5C-like"/>
</dbReference>
<keyword evidence="3 6" id="KW-1133">Transmembrane helix</keyword>
<evidence type="ECO:0000256" key="3">
    <source>
        <dbReference type="ARBA" id="ARBA00022989"/>
    </source>
</evidence>
<evidence type="ECO:0000313" key="9">
    <source>
        <dbReference type="EMBL" id="EWT05959.1"/>
    </source>
</evidence>
<feature type="transmembrane region" description="Helical" evidence="6">
    <location>
        <begin position="243"/>
        <end position="261"/>
    </location>
</feature>
<feature type="transmembrane region" description="Helical" evidence="6">
    <location>
        <begin position="534"/>
        <end position="557"/>
    </location>
</feature>
<feature type="transmembrane region" description="Helical" evidence="6">
    <location>
        <begin position="149"/>
        <end position="166"/>
    </location>
</feature>
<keyword evidence="10" id="KW-1185">Reference proteome</keyword>
<accession>W9GPZ8</accession>
<dbReference type="Pfam" id="PF00361">
    <property type="entry name" value="Proton_antipo_M"/>
    <property type="match status" value="1"/>
</dbReference>
<dbReference type="Pfam" id="PF00662">
    <property type="entry name" value="Proton_antipo_N"/>
    <property type="match status" value="1"/>
</dbReference>
<dbReference type="PRINTS" id="PR01434">
    <property type="entry name" value="NADHDHGNASE5"/>
</dbReference>
<dbReference type="RefSeq" id="WP_034716353.1">
    <property type="nucleotide sequence ID" value="NZ_AWQS01000074.1"/>
</dbReference>
<protein>
    <submittedName>
        <fullName evidence="9">NADH-quinone oxidoreductase subunit L</fullName>
    </submittedName>
</protein>
<dbReference type="GO" id="GO:0012505">
    <property type="term" value="C:endomembrane system"/>
    <property type="evidence" value="ECO:0007669"/>
    <property type="project" value="UniProtKB-SubCell"/>
</dbReference>
<dbReference type="PRINTS" id="PR01435">
    <property type="entry name" value="NPOXDRDTASE5"/>
</dbReference>
<feature type="domain" description="NADH:quinone oxidoreductase/Mrp antiporter transmembrane" evidence="7">
    <location>
        <begin position="166"/>
        <end position="454"/>
    </location>
</feature>
<organism evidence="9 10">
    <name type="scientific">Intrasporangium chromatireducens Q5-1</name>
    <dbReference type="NCBI Taxonomy" id="584657"/>
    <lineage>
        <taxon>Bacteria</taxon>
        <taxon>Bacillati</taxon>
        <taxon>Actinomycetota</taxon>
        <taxon>Actinomycetes</taxon>
        <taxon>Micrococcales</taxon>
        <taxon>Intrasporangiaceae</taxon>
        <taxon>Intrasporangium</taxon>
    </lineage>
</organism>
<evidence type="ECO:0000256" key="4">
    <source>
        <dbReference type="ARBA" id="ARBA00023136"/>
    </source>
</evidence>
<feature type="transmembrane region" description="Helical" evidence="6">
    <location>
        <begin position="639"/>
        <end position="658"/>
    </location>
</feature>
<evidence type="ECO:0000313" key="10">
    <source>
        <dbReference type="Proteomes" id="UP000019494"/>
    </source>
</evidence>
<feature type="transmembrane region" description="Helical" evidence="6">
    <location>
        <begin position="340"/>
        <end position="361"/>
    </location>
</feature>
<evidence type="ECO:0000256" key="2">
    <source>
        <dbReference type="ARBA" id="ARBA00022692"/>
    </source>
</evidence>
<dbReference type="GO" id="GO:0042773">
    <property type="term" value="P:ATP synthesis coupled electron transport"/>
    <property type="evidence" value="ECO:0007669"/>
    <property type="project" value="InterPro"/>
</dbReference>
<keyword evidence="2 5" id="KW-0812">Transmembrane</keyword>